<dbReference type="EMBL" id="FORO01000058">
    <property type="protein sequence ID" value="SFJ68580.1"/>
    <property type="molecule type" value="Genomic_DNA"/>
</dbReference>
<evidence type="ECO:0000313" key="2">
    <source>
        <dbReference type="Proteomes" id="UP000182829"/>
    </source>
</evidence>
<sequence length="77" mass="8773">MDRDRDEYSGRFSQEYSDEDFIRAVKKLGSCSTSDVSDDVGCSSDLAYRRLTELAAEGRIDSEKVAGNYRWFFNNGN</sequence>
<accession>A0A1I3TD99</accession>
<evidence type="ECO:0008006" key="3">
    <source>
        <dbReference type="Google" id="ProtNLM"/>
    </source>
</evidence>
<dbReference type="Proteomes" id="UP000182829">
    <property type="component" value="Unassembled WGS sequence"/>
</dbReference>
<evidence type="ECO:0000313" key="1">
    <source>
        <dbReference type="EMBL" id="SFJ68580.1"/>
    </source>
</evidence>
<gene>
    <name evidence="1" type="ORF">SAMN05443661_1582</name>
</gene>
<protein>
    <recommendedName>
        <fullName evidence="3">Transcriptional regulator</fullName>
    </recommendedName>
</protein>
<reference evidence="1 2" key="1">
    <citation type="submission" date="2016-10" db="EMBL/GenBank/DDBJ databases">
        <authorList>
            <person name="de Groot N.N."/>
        </authorList>
    </citation>
    <scope>NUCLEOTIDE SEQUENCE [LARGE SCALE GENOMIC DNA]</scope>
    <source>
        <strain evidence="1 2">SP2</strain>
    </source>
</reference>
<proteinExistence type="predicted"/>
<name>A0A1I3TD99_9EURY</name>
<organism evidence="1 2">
    <name type="scientific">Natronobacterium gregoryi</name>
    <dbReference type="NCBI Taxonomy" id="44930"/>
    <lineage>
        <taxon>Archaea</taxon>
        <taxon>Methanobacteriati</taxon>
        <taxon>Methanobacteriota</taxon>
        <taxon>Stenosarchaea group</taxon>
        <taxon>Halobacteria</taxon>
        <taxon>Halobacteriales</taxon>
        <taxon>Natrialbaceae</taxon>
        <taxon>Natronobacterium</taxon>
    </lineage>
</organism>
<dbReference type="AlphaFoldDB" id="A0A1I3TD99"/>